<sequence>MSDSLPSRSVIAGLKPPSRLSLGSNIQESWKLFKQRWDTYSVLSQISTLSGDVQVALFLHCLDDDALKAYSGFSFEQPESLSDIITKFESFAIGELARNLKLSSTSLTSFGGSTLSSRWQKTGNLKNAKTGKKFNVVCEQDVQPILGLRAAEQMNLLYLQNENFEEVCSLSSIESFFVFNDELGYFPGVQHLTKDPEVKPVIMPNRRVPVAVKDRLKQETWIDLPNLVSSLLLQSLPPG</sequence>
<name>A0A433T8C7_ELYCH</name>
<reference evidence="1 2" key="1">
    <citation type="submission" date="2019-01" db="EMBL/GenBank/DDBJ databases">
        <title>A draft genome assembly of the solar-powered sea slug Elysia chlorotica.</title>
        <authorList>
            <person name="Cai H."/>
            <person name="Li Q."/>
            <person name="Fang X."/>
            <person name="Li J."/>
            <person name="Curtis N.E."/>
            <person name="Altenburger A."/>
            <person name="Shibata T."/>
            <person name="Feng M."/>
            <person name="Maeda T."/>
            <person name="Schwartz J.A."/>
            <person name="Shigenobu S."/>
            <person name="Lundholm N."/>
            <person name="Nishiyama T."/>
            <person name="Yang H."/>
            <person name="Hasebe M."/>
            <person name="Li S."/>
            <person name="Pierce S.K."/>
            <person name="Wang J."/>
        </authorList>
    </citation>
    <scope>NUCLEOTIDE SEQUENCE [LARGE SCALE GENOMIC DNA]</scope>
    <source>
        <strain evidence="1">EC2010</strain>
        <tissue evidence="1">Whole organism of an adult</tissue>
    </source>
</reference>
<dbReference type="EMBL" id="RQTK01000556">
    <property type="protein sequence ID" value="RUS77744.1"/>
    <property type="molecule type" value="Genomic_DNA"/>
</dbReference>
<gene>
    <name evidence="1" type="ORF">EGW08_014503</name>
</gene>
<organism evidence="1 2">
    <name type="scientific">Elysia chlorotica</name>
    <name type="common">Eastern emerald elysia</name>
    <name type="synonym">Sea slug</name>
    <dbReference type="NCBI Taxonomy" id="188477"/>
    <lineage>
        <taxon>Eukaryota</taxon>
        <taxon>Metazoa</taxon>
        <taxon>Spiralia</taxon>
        <taxon>Lophotrochozoa</taxon>
        <taxon>Mollusca</taxon>
        <taxon>Gastropoda</taxon>
        <taxon>Heterobranchia</taxon>
        <taxon>Euthyneura</taxon>
        <taxon>Panpulmonata</taxon>
        <taxon>Sacoglossa</taxon>
        <taxon>Placobranchoidea</taxon>
        <taxon>Plakobranchidae</taxon>
        <taxon>Elysia</taxon>
    </lineage>
</organism>
<dbReference type="AlphaFoldDB" id="A0A433T8C7"/>
<protein>
    <submittedName>
        <fullName evidence="1">Uncharacterized protein</fullName>
    </submittedName>
</protein>
<dbReference type="STRING" id="188477.A0A433T8C7"/>
<evidence type="ECO:0000313" key="2">
    <source>
        <dbReference type="Proteomes" id="UP000271974"/>
    </source>
</evidence>
<evidence type="ECO:0000313" key="1">
    <source>
        <dbReference type="EMBL" id="RUS77744.1"/>
    </source>
</evidence>
<proteinExistence type="predicted"/>
<dbReference type="Proteomes" id="UP000271974">
    <property type="component" value="Unassembled WGS sequence"/>
</dbReference>
<keyword evidence="2" id="KW-1185">Reference proteome</keyword>
<accession>A0A433T8C7</accession>
<dbReference type="OrthoDB" id="5984808at2759"/>
<comment type="caution">
    <text evidence="1">The sequence shown here is derived from an EMBL/GenBank/DDBJ whole genome shotgun (WGS) entry which is preliminary data.</text>
</comment>